<gene>
    <name evidence="2" type="ORF">OS133_01015</name>
    <name evidence="3" type="ORF">OS134_12935</name>
</gene>
<name>A0AAW8NHW7_9GAMM</name>
<keyword evidence="1" id="KW-0472">Membrane</keyword>
<dbReference type="Proteomes" id="UP001271263">
    <property type="component" value="Unassembled WGS sequence"/>
</dbReference>
<dbReference type="Proteomes" id="UP001259340">
    <property type="component" value="Unassembled WGS sequence"/>
</dbReference>
<proteinExistence type="predicted"/>
<keyword evidence="1" id="KW-0812">Transmembrane</keyword>
<dbReference type="RefSeq" id="WP_310653719.1">
    <property type="nucleotide sequence ID" value="NZ_JAPMLA010000006.1"/>
</dbReference>
<reference evidence="2" key="2">
    <citation type="submission" date="2022-11" db="EMBL/GenBank/DDBJ databases">
        <title>Prophages regulate Shewanella fidelis motility and biofilm formation: implications for gut colonization dynamics in Ciona robusta.</title>
        <authorList>
            <person name="Natarajan O."/>
            <person name="Gibboney S.L."/>
            <person name="Young M.N."/>
            <person name="Lim S.J."/>
            <person name="Pluta N."/>
            <person name="Atkinson C.G.F."/>
            <person name="Leigh B.A."/>
            <person name="Liberti A."/>
            <person name="Kees E."/>
            <person name="Breitbart M."/>
            <person name="Gralnick J."/>
            <person name="Dishaw L.J."/>
        </authorList>
    </citation>
    <scope>NUCLEOTIDE SEQUENCE</scope>
    <source>
        <strain evidence="2">3313</strain>
    </source>
</reference>
<keyword evidence="1" id="KW-1133">Transmembrane helix</keyword>
<evidence type="ECO:0000313" key="2">
    <source>
        <dbReference type="EMBL" id="MDR8522282.1"/>
    </source>
</evidence>
<keyword evidence="5" id="KW-1185">Reference proteome</keyword>
<dbReference type="AlphaFoldDB" id="A0AAW8NHW7"/>
<evidence type="ECO:0000313" key="3">
    <source>
        <dbReference type="EMBL" id="MDW4824965.1"/>
    </source>
</evidence>
<organism evidence="2 4">
    <name type="scientific">Shewanella fidelis</name>
    <dbReference type="NCBI Taxonomy" id="173509"/>
    <lineage>
        <taxon>Bacteria</taxon>
        <taxon>Pseudomonadati</taxon>
        <taxon>Pseudomonadota</taxon>
        <taxon>Gammaproteobacteria</taxon>
        <taxon>Alteromonadales</taxon>
        <taxon>Shewanellaceae</taxon>
        <taxon>Shewanella</taxon>
    </lineage>
</organism>
<feature type="transmembrane region" description="Helical" evidence="1">
    <location>
        <begin position="87"/>
        <end position="105"/>
    </location>
</feature>
<comment type="caution">
    <text evidence="2">The sequence shown here is derived from an EMBL/GenBank/DDBJ whole genome shotgun (WGS) entry which is preliminary data.</text>
</comment>
<evidence type="ECO:0000313" key="4">
    <source>
        <dbReference type="Proteomes" id="UP001259340"/>
    </source>
</evidence>
<protein>
    <submittedName>
        <fullName evidence="2">Uncharacterized protein</fullName>
    </submittedName>
</protein>
<dbReference type="EMBL" id="JAPMLE010000001">
    <property type="protein sequence ID" value="MDR8522282.1"/>
    <property type="molecule type" value="Genomic_DNA"/>
</dbReference>
<evidence type="ECO:0000256" key="1">
    <source>
        <dbReference type="SAM" id="Phobius"/>
    </source>
</evidence>
<dbReference type="EMBL" id="JAPMLD010000005">
    <property type="protein sequence ID" value="MDW4824965.1"/>
    <property type="molecule type" value="Genomic_DNA"/>
</dbReference>
<evidence type="ECO:0000313" key="5">
    <source>
        <dbReference type="Proteomes" id="UP001271263"/>
    </source>
</evidence>
<accession>A0AAW8NHW7</accession>
<sequence length="108" mass="12334">MAVLVIGMGLIVLGLALMDLPELRRVLKRHDVECWQMLSKQKSRSWLSFKRMNLFAWTLSRGFERSENIDIQYAGLLAYKHATRVKYIILFGVSLIIIGSVVALISPQ</sequence>
<reference evidence="3 5" key="1">
    <citation type="journal article" date="2022" name="bioRxiv">
        <title>Prophages regulate Shewanella fidelis 3313 motility and biofilm formation: implications for gut colonization dynamics in Ciona robusta.</title>
        <authorList>
            <person name="Natarajan O."/>
            <person name="Gibboney S.L."/>
            <person name="Young M.N."/>
            <person name="Lim S.J."/>
            <person name="Pluta N."/>
            <person name="Atkinson C.G."/>
            <person name="Leigh B.A."/>
            <person name="Liberti A."/>
            <person name="Kees E.D."/>
            <person name="Breitbart M."/>
            <person name="Gralnick J.A."/>
            <person name="Dishaw L.J."/>
        </authorList>
    </citation>
    <scope>NUCLEOTIDE SEQUENCE [LARGE SCALE GENOMIC DNA]</scope>
    <source>
        <strain evidence="3 5">JG4066</strain>
    </source>
</reference>